<keyword evidence="1" id="KW-1185">Reference proteome</keyword>
<dbReference type="STRING" id="8355.A0A1L8H5A7"/>
<proteinExistence type="predicted"/>
<reference evidence="2" key="2">
    <citation type="submission" date="2025-08" db="UniProtKB">
        <authorList>
            <consortium name="RefSeq"/>
        </authorList>
    </citation>
    <scope>IDENTIFICATION</scope>
    <source>
        <strain evidence="2">J_2021</strain>
        <tissue evidence="2">Erythrocytes</tissue>
    </source>
</reference>
<dbReference type="AlphaFoldDB" id="A0A1L8H5A7"/>
<dbReference type="Proteomes" id="UP000186698">
    <property type="component" value="Chromosome 2S"/>
</dbReference>
<name>A0A1L8H5A7_XENLA</name>
<accession>A0A1L8H5A7</accession>
<reference evidence="1" key="1">
    <citation type="submission" date="2024-06" db="UniProtKB">
        <authorList>
            <consortium name="RefSeq"/>
        </authorList>
    </citation>
    <scope>NUCLEOTIDE SEQUENCE [LARGE SCALE GENOMIC DNA]</scope>
    <source>
        <strain evidence="1">J_2021</strain>
    </source>
</reference>
<evidence type="ECO:0000313" key="1">
    <source>
        <dbReference type="Proteomes" id="UP000186698"/>
    </source>
</evidence>
<dbReference type="CTD" id="108709242"/>
<dbReference type="RefSeq" id="XP_041439364.1">
    <property type="nucleotide sequence ID" value="XM_041583430.1"/>
</dbReference>
<sequence>MCSATDTYKIPKQIQDGKLLGTNLKGWIITVIRLLNLWPGNLLGVVVVVMSKETVQHQGITLTIEGSVNLQLSAKIVGVFEAFYNSVKYNLRCDMKRSLLAKDLTKSFEFIIHSLVCTKCQSFSTETRHQTILPFITLDWPLICMDLSGREQSIQSIGVQEGAQEPCGHTKAVPNQGGKKHAMLFLVRVMLWGADSTRATEAVSAPEGQVTTNPCGLFYTPEALQNVKESASLPRFLIRGHLDSTNCMTGELLVEVLLGRLC</sequence>
<dbReference type="OrthoDB" id="10263384at2759"/>
<evidence type="ECO:0000313" key="2">
    <source>
        <dbReference type="RefSeq" id="XP_041439364.1"/>
    </source>
</evidence>
<dbReference type="PaxDb" id="8355-A0A1L8H5A7"/>
<gene>
    <name evidence="2" type="primary">LOC108709242</name>
</gene>
<dbReference type="GeneID" id="108709242"/>
<organism evidence="1 2">
    <name type="scientific">Xenopus laevis</name>
    <name type="common">African clawed frog</name>
    <dbReference type="NCBI Taxonomy" id="8355"/>
    <lineage>
        <taxon>Eukaryota</taxon>
        <taxon>Metazoa</taxon>
        <taxon>Chordata</taxon>
        <taxon>Craniata</taxon>
        <taxon>Vertebrata</taxon>
        <taxon>Euteleostomi</taxon>
        <taxon>Amphibia</taxon>
        <taxon>Batrachia</taxon>
        <taxon>Anura</taxon>
        <taxon>Pipoidea</taxon>
        <taxon>Pipidae</taxon>
        <taxon>Xenopodinae</taxon>
        <taxon>Xenopus</taxon>
        <taxon>Xenopus</taxon>
    </lineage>
</organism>
<protein>
    <submittedName>
        <fullName evidence="2">Vacuolar protein sorting-associated protein 26C isoform X1</fullName>
    </submittedName>
</protein>